<accession>A0A455T454</accession>
<dbReference type="PANTHER" id="PTHR11706">
    <property type="entry name" value="SOLUTE CARRIER PROTEIN FAMILY 11 MEMBER"/>
    <property type="match status" value="1"/>
</dbReference>
<feature type="transmembrane region" description="Helical" evidence="6">
    <location>
        <begin position="37"/>
        <end position="55"/>
    </location>
</feature>
<keyword evidence="2" id="KW-0813">Transport</keyword>
<feature type="transmembrane region" description="Helical" evidence="6">
    <location>
        <begin position="219"/>
        <end position="239"/>
    </location>
</feature>
<evidence type="ECO:0000256" key="5">
    <source>
        <dbReference type="ARBA" id="ARBA00023136"/>
    </source>
</evidence>
<gene>
    <name evidence="7" type="ORF">KTA_03630</name>
</gene>
<sequence length="450" mass="48349">MAHTMLSSSQELPPVTSEDLKRARDRLRVVQARRHRWGKLSLLWLLIGPGLLVMLGENDAPSMLSYAATGATYGLGFFLPFILLTFIMAFIVQEMTVRLAAVTHRGHAELIFERFGPFWGTFAMLDLAVGNLLTLVTEFIGIRAGLGFFGVPPVLAVLLALAVIVLVVLTRRYWTWERLSLALALFNLVFIPVAVLAHPDPSRLMEAFLTGRPFPSWDKTTLLLVLADIGATVTPWMLFFQQSAAVDKGVTGQDIAHGRLDTALGALLAAVAGIATAIATSPLFVHHINASSFAGADFARALLPYVGRLGASLFALGIIEAGLLAAMTIASSSAYAFGEVTRQPHSLNRSLREGWPFYSVLLLAAGLAATLVLIPHAPLEFIVLIVNVYAVLSMPPALVFLTVLVNDRDIMGEQANGPLANLLSVTVTLFICLAGLAYGIATVFPGLLPS</sequence>
<dbReference type="AlphaFoldDB" id="A0A455T454"/>
<feature type="transmembrane region" description="Helical" evidence="6">
    <location>
        <begin position="146"/>
        <end position="169"/>
    </location>
</feature>
<name>A0A455T454_9CHLR</name>
<organism evidence="7">
    <name type="scientific">Thermogemmatispora argillosa</name>
    <dbReference type="NCBI Taxonomy" id="2045280"/>
    <lineage>
        <taxon>Bacteria</taxon>
        <taxon>Bacillati</taxon>
        <taxon>Chloroflexota</taxon>
        <taxon>Ktedonobacteria</taxon>
        <taxon>Thermogemmatisporales</taxon>
        <taxon>Thermogemmatisporaceae</taxon>
        <taxon>Thermogemmatispora</taxon>
    </lineage>
</organism>
<feature type="transmembrane region" description="Helical" evidence="6">
    <location>
        <begin position="181"/>
        <end position="199"/>
    </location>
</feature>
<dbReference type="PANTHER" id="PTHR11706:SF33">
    <property type="entry name" value="NATURAL RESISTANCE-ASSOCIATED MACROPHAGE PROTEIN 2"/>
    <property type="match status" value="1"/>
</dbReference>
<feature type="transmembrane region" description="Helical" evidence="6">
    <location>
        <begin position="260"/>
        <end position="285"/>
    </location>
</feature>
<feature type="transmembrane region" description="Helical" evidence="6">
    <location>
        <begin position="75"/>
        <end position="97"/>
    </location>
</feature>
<feature type="transmembrane region" description="Helical" evidence="6">
    <location>
        <begin position="418"/>
        <end position="441"/>
    </location>
</feature>
<reference evidence="7" key="1">
    <citation type="submission" date="2018-12" db="EMBL/GenBank/DDBJ databases">
        <title>Novel natural products biosynthetic potential of the class Ktedonobacteria.</title>
        <authorList>
            <person name="Zheng Y."/>
            <person name="Saitou A."/>
            <person name="Wang C.M."/>
            <person name="Toyoda A."/>
            <person name="Minakuchi Y."/>
            <person name="Sekiguchi Y."/>
            <person name="Ueda K."/>
            <person name="Takano H."/>
            <person name="Sakai Y."/>
            <person name="Yokota A."/>
            <person name="Yabe S."/>
        </authorList>
    </citation>
    <scope>NUCLEOTIDE SEQUENCE</scope>
    <source>
        <strain evidence="7">A3-2</strain>
    </source>
</reference>
<dbReference type="GO" id="GO:0034755">
    <property type="term" value="P:iron ion transmembrane transport"/>
    <property type="evidence" value="ECO:0007669"/>
    <property type="project" value="TreeGrafter"/>
</dbReference>
<keyword evidence="3 6" id="KW-0812">Transmembrane</keyword>
<evidence type="ECO:0000313" key="7">
    <source>
        <dbReference type="EMBL" id="BBH92164.1"/>
    </source>
</evidence>
<evidence type="ECO:0000256" key="3">
    <source>
        <dbReference type="ARBA" id="ARBA00022692"/>
    </source>
</evidence>
<evidence type="ECO:0000256" key="1">
    <source>
        <dbReference type="ARBA" id="ARBA00004141"/>
    </source>
</evidence>
<dbReference type="Pfam" id="PF01566">
    <property type="entry name" value="Nramp"/>
    <property type="match status" value="1"/>
</dbReference>
<dbReference type="GO" id="GO:0005384">
    <property type="term" value="F:manganese ion transmembrane transporter activity"/>
    <property type="evidence" value="ECO:0007669"/>
    <property type="project" value="TreeGrafter"/>
</dbReference>
<keyword evidence="5 6" id="KW-0472">Membrane</keyword>
<dbReference type="GO" id="GO:0005886">
    <property type="term" value="C:plasma membrane"/>
    <property type="evidence" value="ECO:0007669"/>
    <property type="project" value="TreeGrafter"/>
</dbReference>
<evidence type="ECO:0000256" key="6">
    <source>
        <dbReference type="SAM" id="Phobius"/>
    </source>
</evidence>
<comment type="subcellular location">
    <subcellularLocation>
        <location evidence="1">Membrane</location>
        <topology evidence="1">Multi-pass membrane protein</topology>
    </subcellularLocation>
</comment>
<evidence type="ECO:0008006" key="8">
    <source>
        <dbReference type="Google" id="ProtNLM"/>
    </source>
</evidence>
<proteinExistence type="predicted"/>
<dbReference type="GO" id="GO:0015086">
    <property type="term" value="F:cadmium ion transmembrane transporter activity"/>
    <property type="evidence" value="ECO:0007669"/>
    <property type="project" value="TreeGrafter"/>
</dbReference>
<feature type="transmembrane region" description="Helical" evidence="6">
    <location>
        <begin position="357"/>
        <end position="375"/>
    </location>
</feature>
<keyword evidence="4 6" id="KW-1133">Transmembrane helix</keyword>
<protein>
    <recommendedName>
        <fullName evidence="8">Natural resistance-associated macrophage protein</fullName>
    </recommendedName>
</protein>
<feature type="transmembrane region" description="Helical" evidence="6">
    <location>
        <begin position="305"/>
        <end position="337"/>
    </location>
</feature>
<dbReference type="InterPro" id="IPR001046">
    <property type="entry name" value="NRAMP_fam"/>
</dbReference>
<evidence type="ECO:0000256" key="4">
    <source>
        <dbReference type="ARBA" id="ARBA00022989"/>
    </source>
</evidence>
<evidence type="ECO:0000256" key="2">
    <source>
        <dbReference type="ARBA" id="ARBA00022448"/>
    </source>
</evidence>
<dbReference type="EMBL" id="AP019377">
    <property type="protein sequence ID" value="BBH92164.1"/>
    <property type="molecule type" value="Genomic_DNA"/>
</dbReference>
<feature type="transmembrane region" description="Helical" evidence="6">
    <location>
        <begin position="118"/>
        <end position="140"/>
    </location>
</feature>
<feature type="transmembrane region" description="Helical" evidence="6">
    <location>
        <begin position="381"/>
        <end position="406"/>
    </location>
</feature>